<keyword evidence="2" id="KW-0812">Transmembrane</keyword>
<gene>
    <name evidence="3" type="ORF">H9968_12465</name>
</gene>
<dbReference type="EMBL" id="DXBR01000112">
    <property type="protein sequence ID" value="HIZ40708.1"/>
    <property type="molecule type" value="Genomic_DNA"/>
</dbReference>
<feature type="transmembrane region" description="Helical" evidence="2">
    <location>
        <begin position="163"/>
        <end position="180"/>
    </location>
</feature>
<evidence type="ECO:0000256" key="2">
    <source>
        <dbReference type="SAM" id="Phobius"/>
    </source>
</evidence>
<keyword evidence="2" id="KW-0472">Membrane</keyword>
<sequence length="226" mass="24462">MNRETYLKELRKYLKRLPKDDYENAMEYFTEYFDDAGNDEEAIRELGSPREAASDLLAALLNQKTGDSSSSTFSDASDAKADGDGRRGRRFRAGDPVPEAKEKSSPLSILLIACLAICAAPIAAPLALAALVLLVCGVVVVLCAVLCIFIFSVCFVIAGAYSLVQGFAVASASVPAFLIISGSSLLAIGLGVLLFVAGIFFCKWLVIRLAKLIQRMLEKRRVKKDE</sequence>
<evidence type="ECO:0000313" key="3">
    <source>
        <dbReference type="EMBL" id="HIZ40708.1"/>
    </source>
</evidence>
<protein>
    <submittedName>
        <fullName evidence="3">DUF1700 domain-containing protein</fullName>
    </submittedName>
</protein>
<feature type="compositionally biased region" description="Basic and acidic residues" evidence="1">
    <location>
        <begin position="77"/>
        <end position="86"/>
    </location>
</feature>
<accession>A0A9D2EN05</accession>
<keyword evidence="2" id="KW-1133">Transmembrane helix</keyword>
<dbReference type="Proteomes" id="UP000824049">
    <property type="component" value="Unassembled WGS sequence"/>
</dbReference>
<dbReference type="AlphaFoldDB" id="A0A9D2EN05"/>
<feature type="transmembrane region" description="Helical" evidence="2">
    <location>
        <begin position="130"/>
        <end position="156"/>
    </location>
</feature>
<reference evidence="3" key="2">
    <citation type="submission" date="2021-04" db="EMBL/GenBank/DDBJ databases">
        <authorList>
            <person name="Gilroy R."/>
        </authorList>
    </citation>
    <scope>NUCLEOTIDE SEQUENCE</scope>
    <source>
        <strain evidence="3">CHK179-28034</strain>
    </source>
</reference>
<evidence type="ECO:0000256" key="1">
    <source>
        <dbReference type="SAM" id="MobiDB-lite"/>
    </source>
</evidence>
<reference evidence="3" key="1">
    <citation type="journal article" date="2021" name="PeerJ">
        <title>Extensive microbial diversity within the chicken gut microbiome revealed by metagenomics and culture.</title>
        <authorList>
            <person name="Gilroy R."/>
            <person name="Ravi A."/>
            <person name="Getino M."/>
            <person name="Pursley I."/>
            <person name="Horton D.L."/>
            <person name="Alikhan N.F."/>
            <person name="Baker D."/>
            <person name="Gharbi K."/>
            <person name="Hall N."/>
            <person name="Watson M."/>
            <person name="Adriaenssens E.M."/>
            <person name="Foster-Nyarko E."/>
            <person name="Jarju S."/>
            <person name="Secka A."/>
            <person name="Antonio M."/>
            <person name="Oren A."/>
            <person name="Chaudhuri R.R."/>
            <person name="La Ragione R."/>
            <person name="Hildebrand F."/>
            <person name="Pallen M.J."/>
        </authorList>
    </citation>
    <scope>NUCLEOTIDE SEQUENCE</scope>
    <source>
        <strain evidence="3">CHK179-28034</strain>
    </source>
</reference>
<dbReference type="Pfam" id="PF22564">
    <property type="entry name" value="HAAS"/>
    <property type="match status" value="1"/>
</dbReference>
<organism evidence="3 4">
    <name type="scientific">Candidatus Anaerobutyricum stercoris</name>
    <dbReference type="NCBI Taxonomy" id="2838457"/>
    <lineage>
        <taxon>Bacteria</taxon>
        <taxon>Bacillati</taxon>
        <taxon>Bacillota</taxon>
        <taxon>Clostridia</taxon>
        <taxon>Lachnospirales</taxon>
        <taxon>Lachnospiraceae</taxon>
        <taxon>Anaerobutyricum</taxon>
    </lineage>
</organism>
<name>A0A9D2EN05_9FIRM</name>
<evidence type="ECO:0000313" key="4">
    <source>
        <dbReference type="Proteomes" id="UP000824049"/>
    </source>
</evidence>
<feature type="region of interest" description="Disordered" evidence="1">
    <location>
        <begin position="65"/>
        <end position="101"/>
    </location>
</feature>
<feature type="transmembrane region" description="Helical" evidence="2">
    <location>
        <begin position="186"/>
        <end position="206"/>
    </location>
</feature>
<comment type="caution">
    <text evidence="3">The sequence shown here is derived from an EMBL/GenBank/DDBJ whole genome shotgun (WGS) entry which is preliminary data.</text>
</comment>
<feature type="compositionally biased region" description="Low complexity" evidence="1">
    <location>
        <begin position="67"/>
        <end position="76"/>
    </location>
</feature>
<feature type="transmembrane region" description="Helical" evidence="2">
    <location>
        <begin position="107"/>
        <end position="124"/>
    </location>
</feature>
<proteinExistence type="predicted"/>